<evidence type="ECO:0000256" key="1">
    <source>
        <dbReference type="SAM" id="Phobius"/>
    </source>
</evidence>
<keyword evidence="1" id="KW-0812">Transmembrane</keyword>
<reference evidence="3" key="1">
    <citation type="submission" date="2016-09" db="EMBL/GenBank/DDBJ databases">
        <authorList>
            <person name="Varghese N."/>
            <person name="Submissions S."/>
        </authorList>
    </citation>
    <scope>NUCLEOTIDE SEQUENCE [LARGE SCALE GENOMIC DNA]</scope>
    <source>
        <strain evidence="3">JS23</strain>
    </source>
</reference>
<keyword evidence="3" id="KW-1185">Reference proteome</keyword>
<dbReference type="AlphaFoldDB" id="A0A1H2PMF8"/>
<name>A0A1H2PMF8_9BURK</name>
<feature type="transmembrane region" description="Helical" evidence="1">
    <location>
        <begin position="86"/>
        <end position="104"/>
    </location>
</feature>
<organism evidence="2 3">
    <name type="scientific">Chitinasiproducens palmae</name>
    <dbReference type="NCBI Taxonomy" id="1770053"/>
    <lineage>
        <taxon>Bacteria</taxon>
        <taxon>Pseudomonadati</taxon>
        <taxon>Pseudomonadota</taxon>
        <taxon>Betaproteobacteria</taxon>
        <taxon>Burkholderiales</taxon>
        <taxon>Burkholderiaceae</taxon>
        <taxon>Chitinasiproducens</taxon>
    </lineage>
</organism>
<evidence type="ECO:0000313" key="3">
    <source>
        <dbReference type="Proteomes" id="UP000243719"/>
    </source>
</evidence>
<dbReference type="STRING" id="1770053.SAMN05216551_103266"/>
<dbReference type="EMBL" id="FNLO01000003">
    <property type="protein sequence ID" value="SDV47747.1"/>
    <property type="molecule type" value="Genomic_DNA"/>
</dbReference>
<proteinExistence type="predicted"/>
<dbReference type="Proteomes" id="UP000243719">
    <property type="component" value="Unassembled WGS sequence"/>
</dbReference>
<keyword evidence="1" id="KW-1133">Transmembrane helix</keyword>
<evidence type="ECO:0000313" key="2">
    <source>
        <dbReference type="EMBL" id="SDV47747.1"/>
    </source>
</evidence>
<keyword evidence="1" id="KW-0472">Membrane</keyword>
<dbReference type="Pfam" id="PF05437">
    <property type="entry name" value="AzlD"/>
    <property type="match status" value="1"/>
</dbReference>
<feature type="transmembrane region" description="Helical" evidence="1">
    <location>
        <begin position="45"/>
        <end position="66"/>
    </location>
</feature>
<sequence>MSAGVHAVLPEAWFLVLLVGIGTFLLRLLPFLLRGQPERRQPGWLLRLGRGLGPAALLALLCASLYPGFMPAGGAGATTWQAWGRHALPHLAGIAAACAAIVVVRRVARGIALPTLAGALAYGVSHALLAAI</sequence>
<feature type="transmembrane region" description="Helical" evidence="1">
    <location>
        <begin position="111"/>
        <end position="131"/>
    </location>
</feature>
<dbReference type="RefSeq" id="WP_139169523.1">
    <property type="nucleotide sequence ID" value="NZ_FNLO01000003.1"/>
</dbReference>
<feature type="transmembrane region" description="Helical" evidence="1">
    <location>
        <begin position="12"/>
        <end position="33"/>
    </location>
</feature>
<dbReference type="InterPro" id="IPR008407">
    <property type="entry name" value="Brnchd-chn_aa_trnsp_AzlD"/>
</dbReference>
<protein>
    <submittedName>
        <fullName evidence="2">Branched-chain amino acid transport protein (AzlD)</fullName>
    </submittedName>
</protein>
<gene>
    <name evidence="2" type="ORF">SAMN05216551_103266</name>
</gene>
<accession>A0A1H2PMF8</accession>